<feature type="domain" description="NAD-dependent epimerase/dehydratase" evidence="1">
    <location>
        <begin position="3"/>
        <end position="215"/>
    </location>
</feature>
<sequence length="332" mass="37394">MNILVLGGTKFVGKHIVAEALRRGHKVTIFNRGSTNKELFSEVEKLTGNRDGDLHALLGRKWDAVIDTCGYTPRIVRASAQLLAESCSYYTFISSISVYADFSQTNIDETAQVGTLDNETTEEVNGETYGPLKALCEKEILKAFPEGSLILRPGLIVGPDDYTDRFTYWPVRISRGGVVLAPGNPDAYVQFIDVRDLARFAVSLIERRQKGIYNVTGPLQPLTMEQFLEECKRVLKSDATFTWVDEKFLSEKEVAYWTELPLFIPKSANMKGFSAINITKAMGEGLTIRPLSETIIDTLRWHETRNISEEQWQAGLKPTKEKEVLAAWFEKQ</sequence>
<dbReference type="GO" id="GO:0004029">
    <property type="term" value="F:aldehyde dehydrogenase (NAD+) activity"/>
    <property type="evidence" value="ECO:0007669"/>
    <property type="project" value="TreeGrafter"/>
</dbReference>
<dbReference type="Pfam" id="PF01370">
    <property type="entry name" value="Epimerase"/>
    <property type="match status" value="1"/>
</dbReference>
<dbReference type="GO" id="GO:0047526">
    <property type="term" value="F:2'-hydroxyisoflavone reductase activity"/>
    <property type="evidence" value="ECO:0007669"/>
    <property type="project" value="UniProtKB-EC"/>
</dbReference>
<dbReference type="GO" id="GO:0005737">
    <property type="term" value="C:cytoplasm"/>
    <property type="evidence" value="ECO:0007669"/>
    <property type="project" value="TreeGrafter"/>
</dbReference>
<evidence type="ECO:0000259" key="1">
    <source>
        <dbReference type="Pfam" id="PF01370"/>
    </source>
</evidence>
<accession>A0A7V9Z1V6</accession>
<dbReference type="AlphaFoldDB" id="A0A7V9Z1V6"/>
<dbReference type="PANTHER" id="PTHR48079">
    <property type="entry name" value="PROTEIN YEEZ"/>
    <property type="match status" value="1"/>
</dbReference>
<proteinExistence type="predicted"/>
<evidence type="ECO:0000313" key="3">
    <source>
        <dbReference type="Proteomes" id="UP000580891"/>
    </source>
</evidence>
<dbReference type="InterPro" id="IPR001509">
    <property type="entry name" value="Epimerase_deHydtase"/>
</dbReference>
<evidence type="ECO:0000313" key="2">
    <source>
        <dbReference type="EMBL" id="MBA2872385.1"/>
    </source>
</evidence>
<dbReference type="RefSeq" id="WP_181538145.1">
    <property type="nucleotide sequence ID" value="NZ_JACDUU010000006.1"/>
</dbReference>
<dbReference type="InterPro" id="IPR036291">
    <property type="entry name" value="NAD(P)-bd_dom_sf"/>
</dbReference>
<name>A0A7V9Z1V6_9BACL</name>
<keyword evidence="2" id="KW-0560">Oxidoreductase</keyword>
<dbReference type="PANTHER" id="PTHR48079:SF6">
    <property type="entry name" value="NAD(P)-BINDING DOMAIN-CONTAINING PROTEIN-RELATED"/>
    <property type="match status" value="1"/>
</dbReference>
<dbReference type="InterPro" id="IPR051783">
    <property type="entry name" value="NAD(P)-dependent_oxidoreduct"/>
</dbReference>
<dbReference type="CDD" id="cd05265">
    <property type="entry name" value="SDR_a1"/>
    <property type="match status" value="1"/>
</dbReference>
<dbReference type="EMBL" id="JACDUU010000006">
    <property type="protein sequence ID" value="MBA2872385.1"/>
    <property type="molecule type" value="Genomic_DNA"/>
</dbReference>
<dbReference type="Gene3D" id="3.40.50.720">
    <property type="entry name" value="NAD(P)-binding Rossmann-like Domain"/>
    <property type="match status" value="1"/>
</dbReference>
<organism evidence="2 3">
    <name type="scientific">[Anoxybacillus] calidus</name>
    <dbReference type="NCBI Taxonomy" id="575178"/>
    <lineage>
        <taxon>Bacteria</taxon>
        <taxon>Bacillati</taxon>
        <taxon>Bacillota</taxon>
        <taxon>Bacilli</taxon>
        <taxon>Bacillales</taxon>
        <taxon>Anoxybacillaceae</taxon>
        <taxon>Paranoxybacillus</taxon>
    </lineage>
</organism>
<reference evidence="2 3" key="1">
    <citation type="submission" date="2020-07" db="EMBL/GenBank/DDBJ databases">
        <title>Genomic Encyclopedia of Type Strains, Phase IV (KMG-IV): sequencing the most valuable type-strain genomes for metagenomic binning, comparative biology and taxonomic classification.</title>
        <authorList>
            <person name="Goeker M."/>
        </authorList>
    </citation>
    <scope>NUCLEOTIDE SEQUENCE [LARGE SCALE GENOMIC DNA]</scope>
    <source>
        <strain evidence="2 3">DSM 25220</strain>
    </source>
</reference>
<comment type="caution">
    <text evidence="2">The sequence shown here is derived from an EMBL/GenBank/DDBJ whole genome shotgun (WGS) entry which is preliminary data.</text>
</comment>
<gene>
    <name evidence="2" type="ORF">HNQ85_002694</name>
</gene>
<dbReference type="EC" id="1.3.1.45" evidence="2"/>
<dbReference type="SUPFAM" id="SSF51735">
    <property type="entry name" value="NAD(P)-binding Rossmann-fold domains"/>
    <property type="match status" value="1"/>
</dbReference>
<dbReference type="Proteomes" id="UP000580891">
    <property type="component" value="Unassembled WGS sequence"/>
</dbReference>
<keyword evidence="3" id="KW-1185">Reference proteome</keyword>
<protein>
    <submittedName>
        <fullName evidence="2">2'-hydroxyisoflavone reductase</fullName>
        <ecNumber evidence="2">1.3.1.45</ecNumber>
    </submittedName>
</protein>